<gene>
    <name evidence="1" type="ORF">ERS852395_01409</name>
</gene>
<proteinExistence type="predicted"/>
<dbReference type="Proteomes" id="UP000095447">
    <property type="component" value="Unassembled WGS sequence"/>
</dbReference>
<reference evidence="1 2" key="1">
    <citation type="submission" date="2015-09" db="EMBL/GenBank/DDBJ databases">
        <authorList>
            <consortium name="Pathogen Informatics"/>
        </authorList>
    </citation>
    <scope>NUCLEOTIDE SEQUENCE [LARGE SCALE GENOMIC DNA]</scope>
    <source>
        <strain evidence="1 2">2789STDY5608838</strain>
    </source>
</reference>
<accession>A0A173ZZV3</accession>
<dbReference type="AlphaFoldDB" id="A0A173ZZV3"/>
<evidence type="ECO:0000313" key="1">
    <source>
        <dbReference type="EMBL" id="CUN81942.1"/>
    </source>
</evidence>
<dbReference type="RefSeq" id="WP_055053155.1">
    <property type="nucleotide sequence ID" value="NZ_CYZA01000006.1"/>
</dbReference>
<name>A0A173ZZV3_9FIRM</name>
<organism evidence="1 2">
    <name type="scientific">Blautia obeum</name>
    <dbReference type="NCBI Taxonomy" id="40520"/>
    <lineage>
        <taxon>Bacteria</taxon>
        <taxon>Bacillati</taxon>
        <taxon>Bacillota</taxon>
        <taxon>Clostridia</taxon>
        <taxon>Lachnospirales</taxon>
        <taxon>Lachnospiraceae</taxon>
        <taxon>Blautia</taxon>
    </lineage>
</organism>
<evidence type="ECO:0000313" key="2">
    <source>
        <dbReference type="Proteomes" id="UP000095447"/>
    </source>
</evidence>
<protein>
    <submittedName>
        <fullName evidence="1">Uncharacterized protein</fullName>
    </submittedName>
</protein>
<dbReference type="EMBL" id="CYZA01000006">
    <property type="protein sequence ID" value="CUN81942.1"/>
    <property type="molecule type" value="Genomic_DNA"/>
</dbReference>
<sequence length="211" mass="24725">MRYVLESEKYPGNYLVFKHGSPPHVVDLKSAQKFDNVPKALNRISTIPKNLSIYAPWKVTSVDERVGFVQQNKSLVEIGDYKKKIDDSILPIKEILGNRKPLEKQLKELELISQDLDHYIEFNKLNVTSGYWAYKIRKVIREKRRSIKEDLYYIDYLQTASLPQIVNGEGRPNPDNQKYQIRSDIGQEFFNQKYISKEIAEKICKEIEEIT</sequence>